<keyword evidence="1" id="KW-1133">Transmembrane helix</keyword>
<feature type="transmembrane region" description="Helical" evidence="1">
    <location>
        <begin position="51"/>
        <end position="74"/>
    </location>
</feature>
<organism evidence="2 3">
    <name type="scientific">Novosphingobium anseongense</name>
    <dbReference type="NCBI Taxonomy" id="3133436"/>
    <lineage>
        <taxon>Bacteria</taxon>
        <taxon>Pseudomonadati</taxon>
        <taxon>Pseudomonadota</taxon>
        <taxon>Alphaproteobacteria</taxon>
        <taxon>Sphingomonadales</taxon>
        <taxon>Sphingomonadaceae</taxon>
        <taxon>Novosphingobium</taxon>
    </lineage>
</organism>
<name>A0ABU8RV89_9SPHN</name>
<proteinExistence type="predicted"/>
<keyword evidence="3" id="KW-1185">Reference proteome</keyword>
<feature type="transmembrane region" description="Helical" evidence="1">
    <location>
        <begin position="27"/>
        <end position="45"/>
    </location>
</feature>
<keyword evidence="1" id="KW-0812">Transmembrane</keyword>
<evidence type="ECO:0000313" key="2">
    <source>
        <dbReference type="EMBL" id="MEJ5976626.1"/>
    </source>
</evidence>
<evidence type="ECO:0000313" key="3">
    <source>
        <dbReference type="Proteomes" id="UP001361239"/>
    </source>
</evidence>
<sequence length="88" mass="9579">MNAAPVPPEPPSPKLLGFISLPAFKTFGYLISTTSVILLAIVSWPKAKEDPVLLACLVGGALTSIMGMFCRWLSYEIEERAKQRNQAS</sequence>
<dbReference type="RefSeq" id="WP_339586532.1">
    <property type="nucleotide sequence ID" value="NZ_JBBHJZ010000001.1"/>
</dbReference>
<accession>A0ABU8RV89</accession>
<evidence type="ECO:0000256" key="1">
    <source>
        <dbReference type="SAM" id="Phobius"/>
    </source>
</evidence>
<dbReference type="EMBL" id="JBBHJZ010000001">
    <property type="protein sequence ID" value="MEJ5976626.1"/>
    <property type="molecule type" value="Genomic_DNA"/>
</dbReference>
<dbReference type="Proteomes" id="UP001361239">
    <property type="component" value="Unassembled WGS sequence"/>
</dbReference>
<protein>
    <submittedName>
        <fullName evidence="2">Uncharacterized protein</fullName>
    </submittedName>
</protein>
<reference evidence="2 3" key="1">
    <citation type="submission" date="2024-03" db="EMBL/GenBank/DDBJ databases">
        <authorList>
            <person name="Jo J.-H."/>
        </authorList>
    </citation>
    <scope>NUCLEOTIDE SEQUENCE [LARGE SCALE GENOMIC DNA]</scope>
    <source>
        <strain evidence="2 3">PS1R-30</strain>
    </source>
</reference>
<comment type="caution">
    <text evidence="2">The sequence shown here is derived from an EMBL/GenBank/DDBJ whole genome shotgun (WGS) entry which is preliminary data.</text>
</comment>
<gene>
    <name evidence="2" type="ORF">WG901_08270</name>
</gene>
<keyword evidence="1" id="KW-0472">Membrane</keyword>